<protein>
    <recommendedName>
        <fullName evidence="6">Phage tail protein</fullName>
    </recommendedName>
</protein>
<reference evidence="4 5" key="1">
    <citation type="submission" date="2016-06" db="EMBL/GenBank/DDBJ databases">
        <title>Complete genome sequences of Bordetella bronchialis and Bordetella flabilis.</title>
        <authorList>
            <person name="LiPuma J.J."/>
            <person name="Spilker T."/>
        </authorList>
    </citation>
    <scope>NUCLEOTIDE SEQUENCE [LARGE SCALE GENOMIC DNA]</scope>
    <source>
        <strain evidence="3 5">AU17976</strain>
        <strain evidence="2 4">AU3182</strain>
    </source>
</reference>
<sequence length="136" mass="13850">MKPIITALFGFALLSTSLSASAADAGKKVPTTEFGRQAKDADEGSCVGAGGGAMKKGVVASVSPSWRTDTTMSISFLAPSSGLSSIEISAYRNDSAEGAAQYSVLMSAYVSQAPVTLYCTGDGTFSSTWIGAFKAP</sequence>
<feature type="signal peptide" evidence="1">
    <location>
        <begin position="1"/>
        <end position="22"/>
    </location>
</feature>
<name>A0A193FX03_9BORD</name>
<evidence type="ECO:0000256" key="1">
    <source>
        <dbReference type="SAM" id="SignalP"/>
    </source>
</evidence>
<dbReference type="AlphaFoldDB" id="A0A193FX03"/>
<keyword evidence="1" id="KW-0732">Signal</keyword>
<gene>
    <name evidence="2" type="ORF">BAU06_11425</name>
    <name evidence="3" type="ORF">BAU08_11625</name>
</gene>
<accession>A0A193FX03</accession>
<evidence type="ECO:0008006" key="6">
    <source>
        <dbReference type="Google" id="ProtNLM"/>
    </source>
</evidence>
<dbReference type="RefSeq" id="WP_066348996.1">
    <property type="nucleotide sequence ID" value="NZ_CBCSFJ010000029.1"/>
</dbReference>
<proteinExistence type="predicted"/>
<evidence type="ECO:0000313" key="5">
    <source>
        <dbReference type="Proteomes" id="UP000092213"/>
    </source>
</evidence>
<feature type="chain" id="PRO_5008258389" description="Phage tail protein" evidence="1">
    <location>
        <begin position="23"/>
        <end position="136"/>
    </location>
</feature>
<dbReference type="EMBL" id="CP016171">
    <property type="protein sequence ID" value="ANN71888.1"/>
    <property type="molecule type" value="Genomic_DNA"/>
</dbReference>
<dbReference type="Proteomes" id="UP000091897">
    <property type="component" value="Chromosome"/>
</dbReference>
<dbReference type="STRING" id="463025.BAU08_11625"/>
<organism evidence="3 5">
    <name type="scientific">Bordetella bronchialis</name>
    <dbReference type="NCBI Taxonomy" id="463025"/>
    <lineage>
        <taxon>Bacteria</taxon>
        <taxon>Pseudomonadati</taxon>
        <taxon>Pseudomonadota</taxon>
        <taxon>Betaproteobacteria</taxon>
        <taxon>Burkholderiales</taxon>
        <taxon>Alcaligenaceae</taxon>
        <taxon>Bordetella</taxon>
    </lineage>
</organism>
<keyword evidence="4" id="KW-1185">Reference proteome</keyword>
<evidence type="ECO:0000313" key="4">
    <source>
        <dbReference type="Proteomes" id="UP000091897"/>
    </source>
</evidence>
<dbReference type="EMBL" id="CP016170">
    <property type="protein sequence ID" value="ANN66811.1"/>
    <property type="molecule type" value="Genomic_DNA"/>
</dbReference>
<evidence type="ECO:0000313" key="3">
    <source>
        <dbReference type="EMBL" id="ANN71888.1"/>
    </source>
</evidence>
<dbReference type="KEGG" id="bbro:BAU06_11425"/>
<dbReference type="Proteomes" id="UP000092213">
    <property type="component" value="Chromosome"/>
</dbReference>
<evidence type="ECO:0000313" key="2">
    <source>
        <dbReference type="EMBL" id="ANN66811.1"/>
    </source>
</evidence>